<dbReference type="GeneTree" id="ENSGT01100000263500"/>
<accession>A0A669DCK1</accession>
<dbReference type="GO" id="GO:0003824">
    <property type="term" value="F:catalytic activity"/>
    <property type="evidence" value="ECO:0007669"/>
    <property type="project" value="UniProtKB-KW"/>
</dbReference>
<evidence type="ECO:0000313" key="5">
    <source>
        <dbReference type="Proteomes" id="UP000005207"/>
    </source>
</evidence>
<dbReference type="InterPro" id="IPR050951">
    <property type="entry name" value="Retrovirus_Pol_polyprotein"/>
</dbReference>
<dbReference type="OMA" id="EWAQEAL"/>
<dbReference type="InterPro" id="IPR041577">
    <property type="entry name" value="RT_RNaseH_2"/>
</dbReference>
<dbReference type="Gene3D" id="3.10.20.370">
    <property type="match status" value="1"/>
</dbReference>
<dbReference type="PANTHER" id="PTHR37984:SF5">
    <property type="entry name" value="PROTEIN NYNRIN-LIKE"/>
    <property type="match status" value="1"/>
</dbReference>
<dbReference type="Gene3D" id="3.30.70.270">
    <property type="match status" value="1"/>
</dbReference>
<reference evidence="4" key="2">
    <citation type="submission" date="2025-08" db="UniProtKB">
        <authorList>
            <consortium name="Ensembl"/>
        </authorList>
    </citation>
    <scope>IDENTIFICATION</scope>
</reference>
<evidence type="ECO:0000313" key="4">
    <source>
        <dbReference type="Ensembl" id="ENSONIP00000057352.1"/>
    </source>
</evidence>
<reference evidence="4" key="3">
    <citation type="submission" date="2025-09" db="UniProtKB">
        <authorList>
            <consortium name="Ensembl"/>
        </authorList>
    </citation>
    <scope>IDENTIFICATION</scope>
</reference>
<dbReference type="InterPro" id="IPR043502">
    <property type="entry name" value="DNA/RNA_pol_sf"/>
</dbReference>
<proteinExistence type="predicted"/>
<evidence type="ECO:0000256" key="1">
    <source>
        <dbReference type="ARBA" id="ARBA00023268"/>
    </source>
</evidence>
<sequence>MERDIQRLEQAVEENIPRLGSWRLKREDVSGHVSPPMGPDGASAPRRRPVTTDARAMLHGLPLSTHTPSPQPRAVMSTMPVKVPKYNGLTLLEPYLSQVRLAARHSGWSEEETATHLALALEGDALQILLDLAPAEQHELQALTAALERRFGQRHSTDQSREQLTNRSRRPTFLGHVISTQGIATDSAKVAAVRDWPTPSNVKELQSFLGLASYCRRFIKGFATIASPLHRLTDKGQPFGWGDACAAAFAQLKESLTRAPLLAYPDARQPFNVDTNASNVGVGAVLSQQGEAGERVVAYFSRALGRAERNYCVTRRELLAVVLAVRHFRPYLHGCRFLLCTDHASLTWLLNFKHPEGQVARWWEVLPGYDFEIQHRAGRQHGNADALSRRPCMAVECRYCLRQEEWAQEALGWLLLRPQPAEGGGSH</sequence>
<evidence type="ECO:0000259" key="3">
    <source>
        <dbReference type="Pfam" id="PF17919"/>
    </source>
</evidence>
<reference evidence="5" key="1">
    <citation type="submission" date="2012-01" db="EMBL/GenBank/DDBJ databases">
        <title>The Genome Sequence of Oreochromis niloticus (Nile Tilapia).</title>
        <authorList>
            <consortium name="Broad Institute Genome Assembly Team"/>
            <consortium name="Broad Institute Sequencing Platform"/>
            <person name="Di Palma F."/>
            <person name="Johnson J."/>
            <person name="Lander E.S."/>
            <person name="Lindblad-Toh K."/>
        </authorList>
    </citation>
    <scope>NUCLEOTIDE SEQUENCE [LARGE SCALE GENOMIC DNA]</scope>
</reference>
<name>A0A669DCK1_ORENI</name>
<dbReference type="Ensembl" id="ENSONIT00000036871.1">
    <property type="protein sequence ID" value="ENSONIP00000057352.1"/>
    <property type="gene ID" value="ENSONIG00000034534.1"/>
</dbReference>
<dbReference type="SUPFAM" id="SSF56672">
    <property type="entry name" value="DNA/RNA polymerases"/>
    <property type="match status" value="1"/>
</dbReference>
<dbReference type="FunFam" id="3.10.20.370:FF:000001">
    <property type="entry name" value="Retrovirus-related Pol polyprotein from transposon 17.6-like protein"/>
    <property type="match status" value="1"/>
</dbReference>
<dbReference type="AlphaFoldDB" id="A0A669DCK1"/>
<dbReference type="FunFam" id="3.30.70.270:FF:000026">
    <property type="entry name" value="Transposon Ty3-G Gag-Pol polyprotein"/>
    <property type="match status" value="1"/>
</dbReference>
<evidence type="ECO:0000256" key="2">
    <source>
        <dbReference type="SAM" id="MobiDB-lite"/>
    </source>
</evidence>
<organism evidence="4 5">
    <name type="scientific">Oreochromis niloticus</name>
    <name type="common">Nile tilapia</name>
    <name type="synonym">Tilapia nilotica</name>
    <dbReference type="NCBI Taxonomy" id="8128"/>
    <lineage>
        <taxon>Eukaryota</taxon>
        <taxon>Metazoa</taxon>
        <taxon>Chordata</taxon>
        <taxon>Craniata</taxon>
        <taxon>Vertebrata</taxon>
        <taxon>Euteleostomi</taxon>
        <taxon>Actinopterygii</taxon>
        <taxon>Neopterygii</taxon>
        <taxon>Teleostei</taxon>
        <taxon>Neoteleostei</taxon>
        <taxon>Acanthomorphata</taxon>
        <taxon>Ovalentaria</taxon>
        <taxon>Cichlomorphae</taxon>
        <taxon>Cichliformes</taxon>
        <taxon>Cichlidae</taxon>
        <taxon>African cichlids</taxon>
        <taxon>Pseudocrenilabrinae</taxon>
        <taxon>Oreochromini</taxon>
        <taxon>Oreochromis</taxon>
    </lineage>
</organism>
<keyword evidence="5" id="KW-1185">Reference proteome</keyword>
<feature type="domain" description="Reverse transcriptase/retrotransposon-derived protein RNase H-like" evidence="3">
    <location>
        <begin position="241"/>
        <end position="338"/>
    </location>
</feature>
<feature type="region of interest" description="Disordered" evidence="2">
    <location>
        <begin position="27"/>
        <end position="48"/>
    </location>
</feature>
<dbReference type="InParanoid" id="A0A669DCK1"/>
<dbReference type="Pfam" id="PF17919">
    <property type="entry name" value="RT_RNaseH_2"/>
    <property type="match status" value="1"/>
</dbReference>
<protein>
    <recommendedName>
        <fullName evidence="3">Reverse transcriptase/retrotransposon-derived protein RNase H-like domain-containing protein</fullName>
    </recommendedName>
</protein>
<dbReference type="InterPro" id="IPR043128">
    <property type="entry name" value="Rev_trsase/Diguanyl_cyclase"/>
</dbReference>
<dbReference type="PANTHER" id="PTHR37984">
    <property type="entry name" value="PROTEIN CBG26694"/>
    <property type="match status" value="1"/>
</dbReference>
<dbReference type="CDD" id="cd09274">
    <property type="entry name" value="RNase_HI_RT_Ty3"/>
    <property type="match status" value="1"/>
</dbReference>
<dbReference type="Proteomes" id="UP000005207">
    <property type="component" value="Linkage group LG18"/>
</dbReference>
<keyword evidence="1" id="KW-0511">Multifunctional enzyme</keyword>